<dbReference type="EMBL" id="BPLQ01007064">
    <property type="protein sequence ID" value="GIY27533.1"/>
    <property type="molecule type" value="Genomic_DNA"/>
</dbReference>
<dbReference type="AlphaFoldDB" id="A0AAV4RZ01"/>
<keyword evidence="2" id="KW-1185">Reference proteome</keyword>
<accession>A0AAV4RZ01</accession>
<organism evidence="1 2">
    <name type="scientific">Caerostris darwini</name>
    <dbReference type="NCBI Taxonomy" id="1538125"/>
    <lineage>
        <taxon>Eukaryota</taxon>
        <taxon>Metazoa</taxon>
        <taxon>Ecdysozoa</taxon>
        <taxon>Arthropoda</taxon>
        <taxon>Chelicerata</taxon>
        <taxon>Arachnida</taxon>
        <taxon>Araneae</taxon>
        <taxon>Araneomorphae</taxon>
        <taxon>Entelegynae</taxon>
        <taxon>Araneoidea</taxon>
        <taxon>Araneidae</taxon>
        <taxon>Caerostris</taxon>
    </lineage>
</organism>
<sequence>MINLSAGLTCFSSGVSPSLSSDNSSAALLPVYDIWRRKVNPSRSCGTPSIQTPNPNVNSCFEKGVAFQTASIHTRPWVGHLCSKQKAEISQSVIDLEMFRKERKTHFTSWRCVHKMSLSPIRRSLPFASFCGRPDLTHLTENRRVEGAKPPRLLLKVRDPSSIKRGAAHSAVPS</sequence>
<proteinExistence type="predicted"/>
<protein>
    <submittedName>
        <fullName evidence="1">Uncharacterized protein</fullName>
    </submittedName>
</protein>
<dbReference type="Proteomes" id="UP001054837">
    <property type="component" value="Unassembled WGS sequence"/>
</dbReference>
<comment type="caution">
    <text evidence="1">The sequence shown here is derived from an EMBL/GenBank/DDBJ whole genome shotgun (WGS) entry which is preliminary data.</text>
</comment>
<reference evidence="1 2" key="1">
    <citation type="submission" date="2021-06" db="EMBL/GenBank/DDBJ databases">
        <title>Caerostris darwini draft genome.</title>
        <authorList>
            <person name="Kono N."/>
            <person name="Arakawa K."/>
        </authorList>
    </citation>
    <scope>NUCLEOTIDE SEQUENCE [LARGE SCALE GENOMIC DNA]</scope>
</reference>
<name>A0AAV4RZ01_9ARAC</name>
<gene>
    <name evidence="1" type="ORF">CDAR_497141</name>
</gene>
<evidence type="ECO:0000313" key="2">
    <source>
        <dbReference type="Proteomes" id="UP001054837"/>
    </source>
</evidence>
<evidence type="ECO:0000313" key="1">
    <source>
        <dbReference type="EMBL" id="GIY27533.1"/>
    </source>
</evidence>